<reference evidence="3" key="1">
    <citation type="journal article" date="2004" name="Nat. Genet.">
        <title>Sequencing of a rice centromere uncovers active genes.</title>
        <authorList>
            <person name="Nagaki K."/>
            <person name="Cheng Z."/>
            <person name="Ouyang S."/>
            <person name="Talbert P.B."/>
            <person name="Kim M."/>
            <person name="Jones K.M."/>
            <person name="Henikoff S."/>
            <person name="Buell C.R."/>
            <person name="Jiang J."/>
        </authorList>
    </citation>
    <scope>NUCLEOTIDE SEQUENCE</scope>
</reference>
<keyword evidence="1" id="KW-0732">Signal</keyword>
<dbReference type="Pfam" id="PF03732">
    <property type="entry name" value="Retrotrans_gag"/>
    <property type="match status" value="1"/>
</dbReference>
<dbReference type="PANTHER" id="PTHR33223:SF11">
    <property type="entry name" value="ELEMENT PROTEIN, PUTATIVE-RELATED"/>
    <property type="match status" value="1"/>
</dbReference>
<proteinExistence type="predicted"/>
<feature type="domain" description="Retrotransposon gag" evidence="2">
    <location>
        <begin position="111"/>
        <end position="177"/>
    </location>
</feature>
<evidence type="ECO:0000259" key="2">
    <source>
        <dbReference type="Pfam" id="PF03732"/>
    </source>
</evidence>
<evidence type="ECO:0000313" key="3">
    <source>
        <dbReference type="EMBL" id="AAQ56347.1"/>
    </source>
</evidence>
<dbReference type="AlphaFoldDB" id="Q6UUK9"/>
<dbReference type="InterPro" id="IPR005162">
    <property type="entry name" value="Retrotrans_gag_dom"/>
</dbReference>
<name>Q6UUK9_ORYSJ</name>
<protein>
    <submittedName>
        <fullName evidence="3">Putative retrotransposon gag protein</fullName>
    </submittedName>
</protein>
<dbReference type="EMBL" id="AY360386">
    <property type="protein sequence ID" value="AAQ56347.1"/>
    <property type="molecule type" value="Genomic_DNA"/>
</dbReference>
<sequence>MAGLTGAWLTLIVFTFVVKTGLCMTGFKLPENFKENPEAFFWSVRPLAHSVASLMRMPMLICNSSWRSVAHTPSRASVPTPSGYDYFRSPFFGERSSGSMPTLLLSIPGTKCSTAFLSKFFPMGKTNALRGRISSFQQTRDESIPEAWERLQEYVAACPHLGMDDWLILQNFYNGLTPMSHDHLDAAAGGAFFSKMVQGAVDLIEKMVSNMGWREERLQTRQRGMHTVKETELLAAKLDLLMKRLDDHQKRPQGTLKALDTHATCEVYGNTGHSGNDCPETREEAMYMGNNNNGYHP</sequence>
<feature type="chain" id="PRO_5004280728" evidence="1">
    <location>
        <begin position="24"/>
        <end position="297"/>
    </location>
</feature>
<feature type="signal peptide" evidence="1">
    <location>
        <begin position="1"/>
        <end position="23"/>
    </location>
</feature>
<dbReference type="PANTHER" id="PTHR33223">
    <property type="entry name" value="CCHC-TYPE DOMAIN-CONTAINING PROTEIN"/>
    <property type="match status" value="1"/>
</dbReference>
<organism evidence="3">
    <name type="scientific">Oryza sativa subsp. japonica</name>
    <name type="common">Rice</name>
    <dbReference type="NCBI Taxonomy" id="39947"/>
    <lineage>
        <taxon>Eukaryota</taxon>
        <taxon>Viridiplantae</taxon>
        <taxon>Streptophyta</taxon>
        <taxon>Embryophyta</taxon>
        <taxon>Tracheophyta</taxon>
        <taxon>Spermatophyta</taxon>
        <taxon>Magnoliopsida</taxon>
        <taxon>Liliopsida</taxon>
        <taxon>Poales</taxon>
        <taxon>Poaceae</taxon>
        <taxon>BOP clade</taxon>
        <taxon>Oryzoideae</taxon>
        <taxon>Oryzeae</taxon>
        <taxon>Oryzinae</taxon>
        <taxon>Oryza</taxon>
        <taxon>Oryza sativa</taxon>
    </lineage>
</organism>
<accession>Q6UUK9</accession>
<dbReference type="iPTMnet" id="Q6UUK9"/>
<evidence type="ECO:0000256" key="1">
    <source>
        <dbReference type="SAM" id="SignalP"/>
    </source>
</evidence>
<gene>
    <name evidence="3" type="ORF">OSJNBa0017M13.13</name>
</gene>